<accession>A0A9J2Q1J2</accession>
<keyword evidence="1" id="KW-1185">Reference proteome</keyword>
<reference evidence="2" key="1">
    <citation type="submission" date="2023-03" db="UniProtKB">
        <authorList>
            <consortium name="WormBaseParasite"/>
        </authorList>
    </citation>
    <scope>IDENTIFICATION</scope>
</reference>
<dbReference type="AlphaFoldDB" id="A0A9J2Q1J2"/>
<evidence type="ECO:0000313" key="2">
    <source>
        <dbReference type="WBParaSite" id="ALUE_0001576201-mRNA-1"/>
    </source>
</evidence>
<proteinExistence type="predicted"/>
<name>A0A9J2Q1J2_ASCLU</name>
<organism evidence="1 2">
    <name type="scientific">Ascaris lumbricoides</name>
    <name type="common">Giant roundworm</name>
    <dbReference type="NCBI Taxonomy" id="6252"/>
    <lineage>
        <taxon>Eukaryota</taxon>
        <taxon>Metazoa</taxon>
        <taxon>Ecdysozoa</taxon>
        <taxon>Nematoda</taxon>
        <taxon>Chromadorea</taxon>
        <taxon>Rhabditida</taxon>
        <taxon>Spirurina</taxon>
        <taxon>Ascaridomorpha</taxon>
        <taxon>Ascaridoidea</taxon>
        <taxon>Ascarididae</taxon>
        <taxon>Ascaris</taxon>
    </lineage>
</organism>
<protein>
    <submittedName>
        <fullName evidence="2">Uncharacterized protein</fullName>
    </submittedName>
</protein>
<sequence length="46" mass="4989">MPHNCEVAIATLAPFSPLSSTLSLHIPSPASSDLFLRTFSSLKKFK</sequence>
<evidence type="ECO:0000313" key="1">
    <source>
        <dbReference type="Proteomes" id="UP000036681"/>
    </source>
</evidence>
<dbReference type="Proteomes" id="UP000036681">
    <property type="component" value="Unplaced"/>
</dbReference>
<dbReference type="WBParaSite" id="ALUE_0001576201-mRNA-1">
    <property type="protein sequence ID" value="ALUE_0001576201-mRNA-1"/>
    <property type="gene ID" value="ALUE_0001576201"/>
</dbReference>